<dbReference type="GO" id="GO:0001228">
    <property type="term" value="F:DNA-binding transcription activator activity, RNA polymerase II-specific"/>
    <property type="evidence" value="ECO:0007669"/>
    <property type="project" value="TreeGrafter"/>
</dbReference>
<gene>
    <name evidence="6" type="ORF">N7493_006765</name>
</gene>
<dbReference type="PROSITE" id="PS50048">
    <property type="entry name" value="ZN2_CY6_FUNGAL_2"/>
    <property type="match status" value="1"/>
</dbReference>
<comment type="caution">
    <text evidence="6">The sequence shown here is derived from an EMBL/GenBank/DDBJ whole genome shotgun (WGS) entry which is preliminary data.</text>
</comment>
<evidence type="ECO:0000256" key="2">
    <source>
        <dbReference type="ARBA" id="ARBA00023125"/>
    </source>
</evidence>
<dbReference type="EMBL" id="JAQJAN010000009">
    <property type="protein sequence ID" value="KAJ5719887.1"/>
    <property type="molecule type" value="Genomic_DNA"/>
</dbReference>
<keyword evidence="3" id="KW-0804">Transcription</keyword>
<evidence type="ECO:0000256" key="3">
    <source>
        <dbReference type="ARBA" id="ARBA00023163"/>
    </source>
</evidence>
<evidence type="ECO:0000259" key="5">
    <source>
        <dbReference type="PROSITE" id="PS50048"/>
    </source>
</evidence>
<dbReference type="PANTHER" id="PTHR47784">
    <property type="entry name" value="STEROL UPTAKE CONTROL PROTEIN 2"/>
    <property type="match status" value="1"/>
</dbReference>
<reference evidence="6" key="1">
    <citation type="journal article" date="2023" name="IMA Fungus">
        <title>Comparative genomic study of the Penicillium genus elucidates a diverse pangenome and 15 lateral gene transfer events.</title>
        <authorList>
            <person name="Petersen C."/>
            <person name="Sorensen T."/>
            <person name="Nielsen M.R."/>
            <person name="Sondergaard T.E."/>
            <person name="Sorensen J.L."/>
            <person name="Fitzpatrick D.A."/>
            <person name="Frisvad J.C."/>
            <person name="Nielsen K.L."/>
        </authorList>
    </citation>
    <scope>NUCLEOTIDE SEQUENCE</scope>
    <source>
        <strain evidence="6">IBT 17514</strain>
    </source>
</reference>
<accession>A0AAD6HJ96</accession>
<dbReference type="AlphaFoldDB" id="A0AAD6HJ96"/>
<dbReference type="PANTHER" id="PTHR47784:SF5">
    <property type="entry name" value="STEROL UPTAKE CONTROL PROTEIN 2"/>
    <property type="match status" value="1"/>
</dbReference>
<keyword evidence="2" id="KW-0238">DNA-binding</keyword>
<organism evidence="6 7">
    <name type="scientific">Penicillium malachiteum</name>
    <dbReference type="NCBI Taxonomy" id="1324776"/>
    <lineage>
        <taxon>Eukaryota</taxon>
        <taxon>Fungi</taxon>
        <taxon>Dikarya</taxon>
        <taxon>Ascomycota</taxon>
        <taxon>Pezizomycotina</taxon>
        <taxon>Eurotiomycetes</taxon>
        <taxon>Eurotiomycetidae</taxon>
        <taxon>Eurotiales</taxon>
        <taxon>Aspergillaceae</taxon>
        <taxon>Penicillium</taxon>
    </lineage>
</organism>
<dbReference type="Pfam" id="PF00172">
    <property type="entry name" value="Zn_clus"/>
    <property type="match status" value="1"/>
</dbReference>
<keyword evidence="1" id="KW-0805">Transcription regulation</keyword>
<reference evidence="6" key="2">
    <citation type="submission" date="2023-01" db="EMBL/GenBank/DDBJ databases">
        <authorList>
            <person name="Petersen C."/>
        </authorList>
    </citation>
    <scope>NUCLEOTIDE SEQUENCE</scope>
    <source>
        <strain evidence="6">IBT 17514</strain>
    </source>
</reference>
<sequence length="531" mass="59876">MSDGHPESVSIGYKTRRSHRKSRHGCKKCKDRRIKCDELKPKCSRCSTLGLACHYSSKIASSSAPPTIPPQVRDLQSFVQSESICKLNAQEYALFKHYIEHTSRDLTVDSQEQFTLQIGIPILAFQSRALMSSILALSAVCKCSDIIKQLGSVQHPEARENIIEMLNIADQYHMESLRKIQVALPEIRQYDHVLANAAMMGMYGSGSHCIRIWLSETSDSEASRKKFNPGGAQWTRLFRAVRMAYTGLLRNSNGSDDSIPEQTSPFPLEFSISGNDLKSSYEHCASSVAKPSRSMSNHFMYPTIAATIQLALGSLIERVDHFLQLEFEGITQAKEGNLPDLQACQISLEILKKIVLETFCMGLRLPDSGTPQNRSLHLSQQTTNVDELGQLLDIAPWLHRYTASITSILPSKLPRRFIMAFIHKVPTQFLTLVEGIMGLIHTETTDPSSSAMVYPTISFAHQLALDIFAHWLVLVTLVSDVWWIGNIGIWELKHIISFTQRLRDQMNVWGKNEDWWPKSMLHVAEELSKFT</sequence>
<protein>
    <submittedName>
        <fullName evidence="6">C6 transcription factor</fullName>
    </submittedName>
</protein>
<dbReference type="SUPFAM" id="SSF57701">
    <property type="entry name" value="Zn2/Cys6 DNA-binding domain"/>
    <property type="match status" value="1"/>
</dbReference>
<dbReference type="GO" id="GO:0008270">
    <property type="term" value="F:zinc ion binding"/>
    <property type="evidence" value="ECO:0007669"/>
    <property type="project" value="InterPro"/>
</dbReference>
<evidence type="ECO:0000256" key="4">
    <source>
        <dbReference type="ARBA" id="ARBA00023242"/>
    </source>
</evidence>
<dbReference type="PROSITE" id="PS00463">
    <property type="entry name" value="ZN2_CY6_FUNGAL_1"/>
    <property type="match status" value="1"/>
</dbReference>
<dbReference type="InterPro" id="IPR001138">
    <property type="entry name" value="Zn2Cys6_DnaBD"/>
</dbReference>
<keyword evidence="7" id="KW-1185">Reference proteome</keyword>
<feature type="domain" description="Zn(2)-C6 fungal-type" evidence="5">
    <location>
        <begin position="25"/>
        <end position="55"/>
    </location>
</feature>
<evidence type="ECO:0000313" key="6">
    <source>
        <dbReference type="EMBL" id="KAJ5719887.1"/>
    </source>
</evidence>
<dbReference type="InterPro" id="IPR036864">
    <property type="entry name" value="Zn2-C6_fun-type_DNA-bd_sf"/>
</dbReference>
<evidence type="ECO:0000256" key="1">
    <source>
        <dbReference type="ARBA" id="ARBA00023015"/>
    </source>
</evidence>
<dbReference type="SMART" id="SM00066">
    <property type="entry name" value="GAL4"/>
    <property type="match status" value="1"/>
</dbReference>
<proteinExistence type="predicted"/>
<dbReference type="Gene3D" id="4.10.240.10">
    <property type="entry name" value="Zn(2)-C6 fungal-type DNA-binding domain"/>
    <property type="match status" value="1"/>
</dbReference>
<evidence type="ECO:0000313" key="7">
    <source>
        <dbReference type="Proteomes" id="UP001215712"/>
    </source>
</evidence>
<dbReference type="CDD" id="cd00067">
    <property type="entry name" value="GAL4"/>
    <property type="match status" value="1"/>
</dbReference>
<dbReference type="GO" id="GO:0003677">
    <property type="term" value="F:DNA binding"/>
    <property type="evidence" value="ECO:0007669"/>
    <property type="project" value="UniProtKB-KW"/>
</dbReference>
<dbReference type="PRINTS" id="PR00755">
    <property type="entry name" value="AFLATOXINBRP"/>
</dbReference>
<dbReference type="Proteomes" id="UP001215712">
    <property type="component" value="Unassembled WGS sequence"/>
</dbReference>
<dbReference type="InterPro" id="IPR053157">
    <property type="entry name" value="Sterol_Uptake_Regulator"/>
</dbReference>
<keyword evidence="4" id="KW-0539">Nucleus</keyword>
<name>A0AAD6HJ96_9EURO</name>